<accession>A0A813LUH4</accession>
<dbReference type="GO" id="GO:0004712">
    <property type="term" value="F:protein serine/threonine/tyrosine kinase activity"/>
    <property type="evidence" value="ECO:0007669"/>
    <property type="project" value="TreeGrafter"/>
</dbReference>
<evidence type="ECO:0000256" key="1">
    <source>
        <dbReference type="ARBA" id="ARBA00022527"/>
    </source>
</evidence>
<organism evidence="9 10">
    <name type="scientific">Polarella glacialis</name>
    <name type="common">Dinoflagellate</name>
    <dbReference type="NCBI Taxonomy" id="89957"/>
    <lineage>
        <taxon>Eukaryota</taxon>
        <taxon>Sar</taxon>
        <taxon>Alveolata</taxon>
        <taxon>Dinophyceae</taxon>
        <taxon>Suessiales</taxon>
        <taxon>Suessiaceae</taxon>
        <taxon>Polarella</taxon>
    </lineage>
</organism>
<dbReference type="InterPro" id="IPR017441">
    <property type="entry name" value="Protein_kinase_ATP_BS"/>
</dbReference>
<evidence type="ECO:0000256" key="6">
    <source>
        <dbReference type="PROSITE-ProRule" id="PRU10141"/>
    </source>
</evidence>
<dbReference type="PROSITE" id="PS00108">
    <property type="entry name" value="PROTEIN_KINASE_ST"/>
    <property type="match status" value="1"/>
</dbReference>
<comment type="caution">
    <text evidence="9">The sequence shown here is derived from an EMBL/GenBank/DDBJ whole genome shotgun (WGS) entry which is preliminary data.</text>
</comment>
<dbReference type="GO" id="GO:0005524">
    <property type="term" value="F:ATP binding"/>
    <property type="evidence" value="ECO:0007669"/>
    <property type="project" value="UniProtKB-UniRule"/>
</dbReference>
<feature type="region of interest" description="Disordered" evidence="7">
    <location>
        <begin position="329"/>
        <end position="362"/>
    </location>
</feature>
<dbReference type="AlphaFoldDB" id="A0A813LUH4"/>
<dbReference type="PROSITE" id="PS00107">
    <property type="entry name" value="PROTEIN_KINASE_ATP"/>
    <property type="match status" value="1"/>
</dbReference>
<dbReference type="PANTHER" id="PTHR22974">
    <property type="entry name" value="MIXED LINEAGE PROTEIN KINASE"/>
    <property type="match status" value="1"/>
</dbReference>
<evidence type="ECO:0000313" key="9">
    <source>
        <dbReference type="EMBL" id="CAE8741841.1"/>
    </source>
</evidence>
<dbReference type="Proteomes" id="UP000626109">
    <property type="component" value="Unassembled WGS sequence"/>
</dbReference>
<dbReference type="PANTHER" id="PTHR22974:SF21">
    <property type="entry name" value="DUAL SPECIFICITY PROTEIN KINASE TTK"/>
    <property type="match status" value="1"/>
</dbReference>
<protein>
    <recommendedName>
        <fullName evidence="8">Protein kinase domain-containing protein</fullName>
    </recommendedName>
</protein>
<dbReference type="SMART" id="SM00220">
    <property type="entry name" value="S_TKc"/>
    <property type="match status" value="1"/>
</dbReference>
<evidence type="ECO:0000313" key="10">
    <source>
        <dbReference type="Proteomes" id="UP000626109"/>
    </source>
</evidence>
<dbReference type="EMBL" id="CAJNNW010037445">
    <property type="protein sequence ID" value="CAE8741841.1"/>
    <property type="molecule type" value="Genomic_DNA"/>
</dbReference>
<dbReference type="GO" id="GO:0005634">
    <property type="term" value="C:nucleus"/>
    <property type="evidence" value="ECO:0007669"/>
    <property type="project" value="TreeGrafter"/>
</dbReference>
<feature type="compositionally biased region" description="Low complexity" evidence="7">
    <location>
        <begin position="212"/>
        <end position="228"/>
    </location>
</feature>
<dbReference type="GO" id="GO:0007059">
    <property type="term" value="P:chromosome segregation"/>
    <property type="evidence" value="ECO:0007669"/>
    <property type="project" value="TreeGrafter"/>
</dbReference>
<keyword evidence="3 6" id="KW-0547">Nucleotide-binding</keyword>
<dbReference type="InterPro" id="IPR011009">
    <property type="entry name" value="Kinase-like_dom_sf"/>
</dbReference>
<dbReference type="Gene3D" id="1.25.40.430">
    <property type="match status" value="1"/>
</dbReference>
<dbReference type="GO" id="GO:0034501">
    <property type="term" value="P:protein localization to kinetochore"/>
    <property type="evidence" value="ECO:0007669"/>
    <property type="project" value="TreeGrafter"/>
</dbReference>
<dbReference type="InterPro" id="IPR008271">
    <property type="entry name" value="Ser/Thr_kinase_AS"/>
</dbReference>
<sequence length="1188" mass="129427">MADAERLAKSGGPASLTLLQRLKSAVGDGPRILELVREAERSHHEDLQTLAEVYGVAVDVYGHVQSAQDYSFRDLCVKRMRTLCRLNPSEAREFHNRLRTYSIGRADARMYEARAAMEERLGDAAKAVKMLHEGLRVGAQPAEVLQRVLQRLQPQAAVGSNGSLIAEVPSAPSAPAVASDPGAHGSETGPAVPTAGVAATSGLPPPLPVRGASSTSAPTTPSVTVPIPNSSDAVAASVTAAARGAASPATQLDRAPKSSMAVKALSTRQPRILGLGSPMRRLPEDEADGDEEDELLEGIGSCLGGGVIAANQESYTATAMSMMPLSPIKEMDSPAKASSAGSARGGECASATPKAVPRTGGHHAARYVQTPAAASVAAAASAAAASAAAAAAPTPPSPAHSNHETPCKLADVSIDSAAAENPRSGPSKSSKVVVVNGVPYTQIQTIGRGGSSKVYLVQNPAGDKFALKRVMTENAKQLEAFENEVILLQQLRDHPYVIQVEDAEVDRVRGRINIVMEAGDMDLGRFLQSEPRLNLAQIQHLWRQMLEAVQVIHQERIVHSDLKPGNFLLVDGRLKVIDFGIAKRISNDTTNISRDASVGTLSYMAPEAVKQGQLKLGRASDIWSLGIILYQMIYGQPPFAHLEPMQRLLRLSDPCLSIKFPSGHRLEGHSASTKVQFTEVLSRCLQRDPRKRPSLPELLAHPFLSSVTEVRRDAVQSTVGALMSIVLKTVSSSLQIEDLDISNADWQVLADEASTQSPPASECLWDHLQIQQDGIQLQAAIIITHRHKVLLKMSRALGANTGMCLGGPISRRPPLESLRRTRQAAARLMADLSVLLMYRERDTHLLDSVQAELGLAAGSVRFVRDGRGKSALESDYRRFNANNRSGDVAGWLNENFPGAEVIRGAEYVYWIWQRIDLHWVALPPPLGQFRIYGSSDVWIPQGMDSDGVNDRFALVPRRWGDTYFGIYESTLNGSLAKKMPRLKRRSDFWEDPFLQQVVQMMSNVNSAARLAKEMGANALGPEWLLGVNLRARDVPLARFDSVSAVRCSRNSQMHCAKPDARSWDGGYRFKYYMEAGDADHNARRLASLGWEWRPTRQTPHRMPCFVSEQQHHDCCAESQGPFGNYLCWNDVYDYSRCCADTLRLLILPSRSLARQLVRNITLRPGWSQPPFGHLWDKIREDDGDASQG</sequence>
<dbReference type="SUPFAM" id="SSF56112">
    <property type="entry name" value="Protein kinase-like (PK-like)"/>
    <property type="match status" value="1"/>
</dbReference>
<evidence type="ECO:0000259" key="8">
    <source>
        <dbReference type="PROSITE" id="PS50011"/>
    </source>
</evidence>
<dbReference type="PROSITE" id="PS50011">
    <property type="entry name" value="PROTEIN_KINASE_DOM"/>
    <property type="match status" value="1"/>
</dbReference>
<gene>
    <name evidence="9" type="ORF">PGLA2088_LOCUS50692</name>
</gene>
<evidence type="ECO:0000256" key="3">
    <source>
        <dbReference type="ARBA" id="ARBA00022741"/>
    </source>
</evidence>
<keyword evidence="4" id="KW-0418">Kinase</keyword>
<dbReference type="GO" id="GO:0000776">
    <property type="term" value="C:kinetochore"/>
    <property type="evidence" value="ECO:0007669"/>
    <property type="project" value="TreeGrafter"/>
</dbReference>
<dbReference type="Gene3D" id="1.10.510.10">
    <property type="entry name" value="Transferase(Phosphotransferase) domain 1"/>
    <property type="match status" value="1"/>
</dbReference>
<dbReference type="Pfam" id="PF00069">
    <property type="entry name" value="Pkinase"/>
    <property type="match status" value="1"/>
</dbReference>
<keyword evidence="1" id="KW-0723">Serine/threonine-protein kinase</keyword>
<keyword evidence="5 6" id="KW-0067">ATP-binding</keyword>
<reference evidence="9" key="1">
    <citation type="submission" date="2021-02" db="EMBL/GenBank/DDBJ databases">
        <authorList>
            <person name="Dougan E. K."/>
            <person name="Rhodes N."/>
            <person name="Thang M."/>
            <person name="Chan C."/>
        </authorList>
    </citation>
    <scope>NUCLEOTIDE SEQUENCE</scope>
</reference>
<evidence type="ECO:0000256" key="4">
    <source>
        <dbReference type="ARBA" id="ARBA00022777"/>
    </source>
</evidence>
<evidence type="ECO:0000256" key="7">
    <source>
        <dbReference type="SAM" id="MobiDB-lite"/>
    </source>
</evidence>
<keyword evidence="2" id="KW-0808">Transferase</keyword>
<dbReference type="GO" id="GO:0004674">
    <property type="term" value="F:protein serine/threonine kinase activity"/>
    <property type="evidence" value="ECO:0007669"/>
    <property type="project" value="UniProtKB-KW"/>
</dbReference>
<feature type="compositionally biased region" description="Low complexity" evidence="7">
    <location>
        <begin position="334"/>
        <end position="351"/>
    </location>
</feature>
<name>A0A813LUH4_POLGL</name>
<evidence type="ECO:0000256" key="2">
    <source>
        <dbReference type="ARBA" id="ARBA00022679"/>
    </source>
</evidence>
<dbReference type="FunFam" id="3.30.200.20:FF:000131">
    <property type="entry name" value="Dual specificity protein kinase TTK"/>
    <property type="match status" value="1"/>
</dbReference>
<dbReference type="InterPro" id="IPR000719">
    <property type="entry name" value="Prot_kinase_dom"/>
</dbReference>
<proteinExistence type="predicted"/>
<dbReference type="GO" id="GO:0033316">
    <property type="term" value="P:meiotic spindle assembly checkpoint signaling"/>
    <property type="evidence" value="ECO:0007669"/>
    <property type="project" value="TreeGrafter"/>
</dbReference>
<evidence type="ECO:0000256" key="5">
    <source>
        <dbReference type="ARBA" id="ARBA00022840"/>
    </source>
</evidence>
<dbReference type="GO" id="GO:0007094">
    <property type="term" value="P:mitotic spindle assembly checkpoint signaling"/>
    <property type="evidence" value="ECO:0007669"/>
    <property type="project" value="TreeGrafter"/>
</dbReference>
<feature type="binding site" evidence="6">
    <location>
        <position position="468"/>
    </location>
    <ligand>
        <name>ATP</name>
        <dbReference type="ChEBI" id="CHEBI:30616"/>
    </ligand>
</feature>
<feature type="domain" description="Protein kinase" evidence="8">
    <location>
        <begin position="440"/>
        <end position="704"/>
    </location>
</feature>
<dbReference type="Gene3D" id="3.30.200.20">
    <property type="entry name" value="Phosphorylase Kinase, domain 1"/>
    <property type="match status" value="1"/>
</dbReference>
<feature type="region of interest" description="Disordered" evidence="7">
    <location>
        <begin position="172"/>
        <end position="228"/>
    </location>
</feature>